<sequence length="104" mass="11931">MSPNLNPIENFWYKMKIKVHKQSSPYMNIEQYENAIINCWIMGPKAQIVEMDCPAGYVARISWSDWFHLPPCYLPICQEFCGGDQEGVARLKKNGTHSGPRPQG</sequence>
<protein>
    <recommendedName>
        <fullName evidence="3">Tc1-like transposase DDE domain-containing protein</fullName>
    </recommendedName>
</protein>
<evidence type="ECO:0008006" key="3">
    <source>
        <dbReference type="Google" id="ProtNLM"/>
    </source>
</evidence>
<name>A0A1X2I1L2_9FUNG</name>
<evidence type="ECO:0000313" key="2">
    <source>
        <dbReference type="Proteomes" id="UP000193560"/>
    </source>
</evidence>
<evidence type="ECO:0000313" key="1">
    <source>
        <dbReference type="EMBL" id="ORZ06490.1"/>
    </source>
</evidence>
<dbReference type="Gene3D" id="3.30.420.10">
    <property type="entry name" value="Ribonuclease H-like superfamily/Ribonuclease H"/>
    <property type="match status" value="1"/>
</dbReference>
<reference evidence="1 2" key="1">
    <citation type="submission" date="2016-07" db="EMBL/GenBank/DDBJ databases">
        <title>Pervasive Adenine N6-methylation of Active Genes in Fungi.</title>
        <authorList>
            <consortium name="DOE Joint Genome Institute"/>
            <person name="Mondo S.J."/>
            <person name="Dannebaum R.O."/>
            <person name="Kuo R.C."/>
            <person name="Labutti K."/>
            <person name="Haridas S."/>
            <person name="Kuo A."/>
            <person name="Salamov A."/>
            <person name="Ahrendt S.R."/>
            <person name="Lipzen A."/>
            <person name="Sullivan W."/>
            <person name="Andreopoulos W.B."/>
            <person name="Clum A."/>
            <person name="Lindquist E."/>
            <person name="Daum C."/>
            <person name="Ramamoorthy G.K."/>
            <person name="Gryganskyi A."/>
            <person name="Culley D."/>
            <person name="Magnuson J.K."/>
            <person name="James T.Y."/>
            <person name="O'Malley M.A."/>
            <person name="Stajich J.E."/>
            <person name="Spatafora J.W."/>
            <person name="Visel A."/>
            <person name="Grigoriev I.V."/>
        </authorList>
    </citation>
    <scope>NUCLEOTIDE SEQUENCE [LARGE SCALE GENOMIC DNA]</scope>
    <source>
        <strain evidence="1 2">NRRL 1336</strain>
    </source>
</reference>
<dbReference type="Proteomes" id="UP000193560">
    <property type="component" value="Unassembled WGS sequence"/>
</dbReference>
<proteinExistence type="predicted"/>
<dbReference type="OrthoDB" id="4843387at2759"/>
<keyword evidence="2" id="KW-1185">Reference proteome</keyword>
<comment type="caution">
    <text evidence="1">The sequence shown here is derived from an EMBL/GenBank/DDBJ whole genome shotgun (WGS) entry which is preliminary data.</text>
</comment>
<dbReference type="AlphaFoldDB" id="A0A1X2I1L2"/>
<accession>A0A1X2I1L2</accession>
<organism evidence="1 2">
    <name type="scientific">Absidia repens</name>
    <dbReference type="NCBI Taxonomy" id="90262"/>
    <lineage>
        <taxon>Eukaryota</taxon>
        <taxon>Fungi</taxon>
        <taxon>Fungi incertae sedis</taxon>
        <taxon>Mucoromycota</taxon>
        <taxon>Mucoromycotina</taxon>
        <taxon>Mucoromycetes</taxon>
        <taxon>Mucorales</taxon>
        <taxon>Cunninghamellaceae</taxon>
        <taxon>Absidia</taxon>
    </lineage>
</organism>
<gene>
    <name evidence="1" type="ORF">BCR42DRAFT_443234</name>
</gene>
<dbReference type="InterPro" id="IPR036397">
    <property type="entry name" value="RNaseH_sf"/>
</dbReference>
<dbReference type="EMBL" id="MCGE01000039">
    <property type="protein sequence ID" value="ORZ06490.1"/>
    <property type="molecule type" value="Genomic_DNA"/>
</dbReference>
<dbReference type="GO" id="GO:0003676">
    <property type="term" value="F:nucleic acid binding"/>
    <property type="evidence" value="ECO:0007669"/>
    <property type="project" value="InterPro"/>
</dbReference>